<dbReference type="InterPro" id="IPR011817">
    <property type="entry name" value="Uridylate_kinase"/>
</dbReference>
<dbReference type="PANTHER" id="PTHR42833">
    <property type="entry name" value="URIDYLATE KINASE"/>
    <property type="match status" value="1"/>
</dbReference>
<evidence type="ECO:0000256" key="10">
    <source>
        <dbReference type="ARBA" id="ARBA00022840"/>
    </source>
</evidence>
<dbReference type="GO" id="GO:0005524">
    <property type="term" value="F:ATP binding"/>
    <property type="evidence" value="ECO:0007669"/>
    <property type="project" value="UniProtKB-KW"/>
</dbReference>
<dbReference type="SUPFAM" id="SSF53633">
    <property type="entry name" value="Carbamate kinase-like"/>
    <property type="match status" value="1"/>
</dbReference>
<organism evidence="15">
    <name type="scientific">bioreactor metagenome</name>
    <dbReference type="NCBI Taxonomy" id="1076179"/>
    <lineage>
        <taxon>unclassified sequences</taxon>
        <taxon>metagenomes</taxon>
        <taxon>ecological metagenomes</taxon>
    </lineage>
</organism>
<evidence type="ECO:0000256" key="6">
    <source>
        <dbReference type="ARBA" id="ARBA00022490"/>
    </source>
</evidence>
<dbReference type="InterPro" id="IPR015963">
    <property type="entry name" value="Uridylate_kinase_bac"/>
</dbReference>
<proteinExistence type="inferred from homology"/>
<dbReference type="CDD" id="cd04254">
    <property type="entry name" value="AAK_UMPK-PyrH-Ec"/>
    <property type="match status" value="1"/>
</dbReference>
<evidence type="ECO:0000256" key="4">
    <source>
        <dbReference type="ARBA" id="ARBA00012899"/>
    </source>
</evidence>
<keyword evidence="7 15" id="KW-0808">Transferase</keyword>
<dbReference type="GO" id="GO:0044210">
    <property type="term" value="P:'de novo' CTP biosynthetic process"/>
    <property type="evidence" value="ECO:0007669"/>
    <property type="project" value="UniProtKB-UniPathway"/>
</dbReference>
<dbReference type="GO" id="GO:0006225">
    <property type="term" value="P:UDP biosynthetic process"/>
    <property type="evidence" value="ECO:0007669"/>
    <property type="project" value="TreeGrafter"/>
</dbReference>
<evidence type="ECO:0000256" key="12">
    <source>
        <dbReference type="ARBA" id="ARBA00032092"/>
    </source>
</evidence>
<evidence type="ECO:0000256" key="3">
    <source>
        <dbReference type="ARBA" id="ARBA00007614"/>
    </source>
</evidence>
<keyword evidence="8" id="KW-0547">Nucleotide-binding</keyword>
<evidence type="ECO:0000256" key="11">
    <source>
        <dbReference type="ARBA" id="ARBA00022975"/>
    </source>
</evidence>
<protein>
    <recommendedName>
        <fullName evidence="5">Uridylate kinase</fullName>
        <ecNumber evidence="4">2.7.4.22</ecNumber>
    </recommendedName>
    <alternativeName>
        <fullName evidence="12">Uridine monophosphate kinase</fullName>
    </alternativeName>
</protein>
<gene>
    <name evidence="15" type="primary">pyrH_31</name>
    <name evidence="15" type="ORF">SDC9_130031</name>
</gene>
<evidence type="ECO:0000256" key="1">
    <source>
        <dbReference type="ARBA" id="ARBA00004496"/>
    </source>
</evidence>
<keyword evidence="11" id="KW-0665">Pyrimidine biosynthesis</keyword>
<reference evidence="15" key="1">
    <citation type="submission" date="2019-08" db="EMBL/GenBank/DDBJ databases">
        <authorList>
            <person name="Kucharzyk K."/>
            <person name="Murdoch R.W."/>
            <person name="Higgins S."/>
            <person name="Loffler F."/>
        </authorList>
    </citation>
    <scope>NUCLEOTIDE SEQUENCE</scope>
</reference>
<feature type="domain" description="Aspartate/glutamate/uridylate kinase" evidence="14">
    <location>
        <begin position="32"/>
        <end position="236"/>
    </location>
</feature>
<evidence type="ECO:0000256" key="8">
    <source>
        <dbReference type="ARBA" id="ARBA00022741"/>
    </source>
</evidence>
<dbReference type="EMBL" id="VSSQ01031893">
    <property type="protein sequence ID" value="MPM82969.1"/>
    <property type="molecule type" value="Genomic_DNA"/>
</dbReference>
<sequence>MFLFLGKNPYHIKKRDPIYKITKGENSTMYHRVLLKISGEALSSEQSVICRETVLSTVEKIKAVRSKGVQIGIVVGGGNIMRGRSAEGMERNRADHMGMLATAINSLALQDALERAGVPCAVQSAVDMDRFCDSYSARSAKKLLSEGTVVVFACGSGCPFFSTDTAAALRAAEIGADALLLAKNIDAIYSADPKKDPNAIRYSRISYDRVVKENLRATDLTAITLCKEQNIPIRVFALDQIEEIFENDSIGTHITNKD</sequence>
<evidence type="ECO:0000313" key="15">
    <source>
        <dbReference type="EMBL" id="MPM82969.1"/>
    </source>
</evidence>
<dbReference type="HAMAP" id="MF_01220_B">
    <property type="entry name" value="PyrH_B"/>
    <property type="match status" value="1"/>
</dbReference>
<dbReference type="InterPro" id="IPR001048">
    <property type="entry name" value="Asp/Glu/Uridylate_kinase"/>
</dbReference>
<dbReference type="UniPathway" id="UPA00159">
    <property type="reaction ID" value="UER00275"/>
</dbReference>
<dbReference type="FunFam" id="3.40.1160.10:FF:000001">
    <property type="entry name" value="Uridylate kinase"/>
    <property type="match status" value="1"/>
</dbReference>
<evidence type="ECO:0000259" key="14">
    <source>
        <dbReference type="Pfam" id="PF00696"/>
    </source>
</evidence>
<name>A0A645D1B7_9ZZZZ</name>
<dbReference type="InterPro" id="IPR036393">
    <property type="entry name" value="AceGlu_kinase-like_sf"/>
</dbReference>
<dbReference type="Gene3D" id="3.40.1160.10">
    <property type="entry name" value="Acetylglutamate kinase-like"/>
    <property type="match status" value="1"/>
</dbReference>
<evidence type="ECO:0000256" key="2">
    <source>
        <dbReference type="ARBA" id="ARBA00004791"/>
    </source>
</evidence>
<comment type="subcellular location">
    <subcellularLocation>
        <location evidence="1">Cytoplasm</location>
    </subcellularLocation>
</comment>
<comment type="pathway">
    <text evidence="2">Pyrimidine metabolism; CTP biosynthesis via de novo pathway; UDP from UMP (UMPK route): step 1/1.</text>
</comment>
<comment type="catalytic activity">
    <reaction evidence="13">
        <text>UMP + ATP = UDP + ADP</text>
        <dbReference type="Rhea" id="RHEA:24400"/>
        <dbReference type="ChEBI" id="CHEBI:30616"/>
        <dbReference type="ChEBI" id="CHEBI:57865"/>
        <dbReference type="ChEBI" id="CHEBI:58223"/>
        <dbReference type="ChEBI" id="CHEBI:456216"/>
        <dbReference type="EC" id="2.7.4.22"/>
    </reaction>
</comment>
<dbReference type="NCBIfam" id="TIGR02075">
    <property type="entry name" value="pyrH_bact"/>
    <property type="match status" value="1"/>
</dbReference>
<evidence type="ECO:0000256" key="7">
    <source>
        <dbReference type="ARBA" id="ARBA00022679"/>
    </source>
</evidence>
<dbReference type="GO" id="GO:0033862">
    <property type="term" value="F:UMP kinase activity"/>
    <property type="evidence" value="ECO:0007669"/>
    <property type="project" value="UniProtKB-EC"/>
</dbReference>
<comment type="similarity">
    <text evidence="3">Belongs to the UMP kinase family.</text>
</comment>
<evidence type="ECO:0000256" key="5">
    <source>
        <dbReference type="ARBA" id="ARBA00016403"/>
    </source>
</evidence>
<evidence type="ECO:0000256" key="13">
    <source>
        <dbReference type="ARBA" id="ARBA00047767"/>
    </source>
</evidence>
<comment type="caution">
    <text evidence="15">The sequence shown here is derived from an EMBL/GenBank/DDBJ whole genome shotgun (WGS) entry which is preliminary data.</text>
</comment>
<dbReference type="AlphaFoldDB" id="A0A645D1B7"/>
<dbReference type="PANTHER" id="PTHR42833:SF4">
    <property type="entry name" value="URIDYLATE KINASE PUMPKIN, CHLOROPLASTIC"/>
    <property type="match status" value="1"/>
</dbReference>
<dbReference type="GO" id="GO:0005737">
    <property type="term" value="C:cytoplasm"/>
    <property type="evidence" value="ECO:0007669"/>
    <property type="project" value="UniProtKB-SubCell"/>
</dbReference>
<evidence type="ECO:0000256" key="9">
    <source>
        <dbReference type="ARBA" id="ARBA00022777"/>
    </source>
</evidence>
<dbReference type="EC" id="2.7.4.22" evidence="4"/>
<keyword evidence="10" id="KW-0067">ATP-binding</keyword>
<dbReference type="PIRSF" id="PIRSF005650">
    <property type="entry name" value="Uridylate_kin"/>
    <property type="match status" value="1"/>
</dbReference>
<dbReference type="Pfam" id="PF00696">
    <property type="entry name" value="AA_kinase"/>
    <property type="match status" value="1"/>
</dbReference>
<accession>A0A645D1B7</accession>
<keyword evidence="6" id="KW-0963">Cytoplasm</keyword>
<keyword evidence="9 15" id="KW-0418">Kinase</keyword>